<proteinExistence type="predicted"/>
<accession>A0A2W7IGR3</accession>
<dbReference type="EMBL" id="QKYU01000011">
    <property type="protein sequence ID" value="PZW45751.1"/>
    <property type="molecule type" value="Genomic_DNA"/>
</dbReference>
<reference evidence="1 2" key="1">
    <citation type="submission" date="2018-06" db="EMBL/GenBank/DDBJ databases">
        <title>Genomic Encyclopedia of Archaeal and Bacterial Type Strains, Phase II (KMG-II): from individual species to whole genera.</title>
        <authorList>
            <person name="Goeker M."/>
        </authorList>
    </citation>
    <scope>NUCLEOTIDE SEQUENCE [LARGE SCALE GENOMIC DNA]</scope>
    <source>
        <strain evidence="1 2">DSM 24525</strain>
    </source>
</reference>
<protein>
    <submittedName>
        <fullName evidence="1">Uncharacterized protein</fullName>
    </submittedName>
</protein>
<dbReference type="RefSeq" id="WP_111398399.1">
    <property type="nucleotide sequence ID" value="NZ_QKYU01000011.1"/>
</dbReference>
<evidence type="ECO:0000313" key="2">
    <source>
        <dbReference type="Proteomes" id="UP000249688"/>
    </source>
</evidence>
<organism evidence="1 2">
    <name type="scientific">Humitalea rosea</name>
    <dbReference type="NCBI Taxonomy" id="990373"/>
    <lineage>
        <taxon>Bacteria</taxon>
        <taxon>Pseudomonadati</taxon>
        <taxon>Pseudomonadota</taxon>
        <taxon>Alphaproteobacteria</taxon>
        <taxon>Acetobacterales</taxon>
        <taxon>Roseomonadaceae</taxon>
        <taxon>Humitalea</taxon>
    </lineage>
</organism>
<name>A0A2W7IGR3_9PROT</name>
<dbReference type="AlphaFoldDB" id="A0A2W7IGR3"/>
<comment type="caution">
    <text evidence="1">The sequence shown here is derived from an EMBL/GenBank/DDBJ whole genome shotgun (WGS) entry which is preliminary data.</text>
</comment>
<sequence>MDMEQDDMPDSGGPASEDWANAAAALAAGVVKEAATLAQAAAGLAQALSAGITSDIRRHGAIQGAAAAAALRAALLLDVADAMIHPGTALERAARVVAAAKRVGMPAAPLAAPLRAAALALPTDDAAARIAASAIAEQVAVVLEGG</sequence>
<evidence type="ECO:0000313" key="1">
    <source>
        <dbReference type="EMBL" id="PZW45751.1"/>
    </source>
</evidence>
<keyword evidence="2" id="KW-1185">Reference proteome</keyword>
<gene>
    <name evidence="1" type="ORF">C8P66_111167</name>
</gene>
<dbReference type="Proteomes" id="UP000249688">
    <property type="component" value="Unassembled WGS sequence"/>
</dbReference>